<reference evidence="6 7" key="1">
    <citation type="submission" date="2021-01" db="EMBL/GenBank/DDBJ databases">
        <title>Roseomonas sp. nov, a bacterium isolated from an oil production mixture in Yumen Oilfield.</title>
        <authorList>
            <person name="Wu D."/>
        </authorList>
    </citation>
    <scope>NUCLEOTIDE SEQUENCE [LARGE SCALE GENOMIC DNA]</scope>
    <source>
        <strain evidence="6 7">ROY-5-3</strain>
    </source>
</reference>
<dbReference type="EMBL" id="JAERQM010000004">
    <property type="protein sequence ID" value="MBU8545049.1"/>
    <property type="molecule type" value="Genomic_DNA"/>
</dbReference>
<keyword evidence="3" id="KW-0238">DNA-binding</keyword>
<evidence type="ECO:0000313" key="6">
    <source>
        <dbReference type="EMBL" id="MBU8545049.1"/>
    </source>
</evidence>
<evidence type="ECO:0000259" key="5">
    <source>
        <dbReference type="PROSITE" id="PS51898"/>
    </source>
</evidence>
<name>A0ABS6H8K5_9PROT</name>
<organism evidence="6 7">
    <name type="scientific">Falsiroseomonas oleicola</name>
    <dbReference type="NCBI Taxonomy" id="2801474"/>
    <lineage>
        <taxon>Bacteria</taxon>
        <taxon>Pseudomonadati</taxon>
        <taxon>Pseudomonadota</taxon>
        <taxon>Alphaproteobacteria</taxon>
        <taxon>Acetobacterales</taxon>
        <taxon>Roseomonadaceae</taxon>
        <taxon>Falsiroseomonas</taxon>
    </lineage>
</organism>
<feature type="region of interest" description="Disordered" evidence="4">
    <location>
        <begin position="1"/>
        <end position="27"/>
    </location>
</feature>
<dbReference type="PROSITE" id="PS51898">
    <property type="entry name" value="TYR_RECOMBINASE"/>
    <property type="match status" value="1"/>
</dbReference>
<feature type="domain" description="Tyr recombinase" evidence="5">
    <location>
        <begin position="249"/>
        <end position="435"/>
    </location>
</feature>
<evidence type="ECO:0000256" key="3">
    <source>
        <dbReference type="ARBA" id="ARBA00023125"/>
    </source>
</evidence>
<dbReference type="InterPro" id="IPR002104">
    <property type="entry name" value="Integrase_catalytic"/>
</dbReference>
<gene>
    <name evidence="6" type="ORF">JJQ90_15120</name>
</gene>
<dbReference type="PANTHER" id="PTHR30349">
    <property type="entry name" value="PHAGE INTEGRASE-RELATED"/>
    <property type="match status" value="1"/>
</dbReference>
<dbReference type="Pfam" id="PF00589">
    <property type="entry name" value="Phage_integrase"/>
    <property type="match status" value="1"/>
</dbReference>
<accession>A0ABS6H8K5</accession>
<keyword evidence="2" id="KW-0229">DNA integration</keyword>
<keyword evidence="7" id="KW-1185">Reference proteome</keyword>
<feature type="region of interest" description="Disordered" evidence="4">
    <location>
        <begin position="181"/>
        <end position="204"/>
    </location>
</feature>
<dbReference type="PANTHER" id="PTHR30349:SF41">
    <property type="entry name" value="INTEGRASE_RECOMBINASE PROTEIN MJ0367-RELATED"/>
    <property type="match status" value="1"/>
</dbReference>
<comment type="similarity">
    <text evidence="1">Belongs to the 'phage' integrase family.</text>
</comment>
<sequence length="462" mass="49831">MARKTEDAAITTRKDRAGLAPRPGNPYWRSLGRGEALGYRKPETGGGVWVARLQNDKGNYRKAVIGAADDAEPCATPGLTVMDFGKASRAAHAWGEQQRKVDSGEAASAAKAAAKPLTVADAIESYFAAYARGRTRGGGKGADHAMMAAKAHILPKLGSTPLAKLTNAKITAWHDALADAPPRVRSAKGKSKAREVDMDDEDVKRRRRASANRVLTILKAALNYAKAKMDYPGEDTWRHVKPFGKVDAPKIDYLTPDEITRFCNACPADFRQLVTGALLTGARYGELAAMRVDAFDPNASMIHIPRSKSGKARHIALNDEGVAFFERLTAGQPGKAHMFTHLVMTKQATRDAAAVFERAPWGKSQQARLMAAACKAARLGRLISFHILRHTHASLMVQRGAELTVIAEQLGHADTRVTHRNYAHLGPSYVKDRVRATLPNMGIGAAVADNVTPLRPAKASGA</sequence>
<evidence type="ECO:0000256" key="1">
    <source>
        <dbReference type="ARBA" id="ARBA00008857"/>
    </source>
</evidence>
<protein>
    <submittedName>
        <fullName evidence="6">Site-specific integrase</fullName>
    </submittedName>
</protein>
<dbReference type="RefSeq" id="WP_216876792.1">
    <property type="nucleotide sequence ID" value="NZ_JAERQM010000004.1"/>
</dbReference>
<dbReference type="CDD" id="cd00796">
    <property type="entry name" value="INT_Rci_Hp1_C"/>
    <property type="match status" value="1"/>
</dbReference>
<evidence type="ECO:0000256" key="4">
    <source>
        <dbReference type="SAM" id="MobiDB-lite"/>
    </source>
</evidence>
<evidence type="ECO:0000256" key="2">
    <source>
        <dbReference type="ARBA" id="ARBA00022908"/>
    </source>
</evidence>
<comment type="caution">
    <text evidence="6">The sequence shown here is derived from an EMBL/GenBank/DDBJ whole genome shotgun (WGS) entry which is preliminary data.</text>
</comment>
<dbReference type="Proteomes" id="UP000689967">
    <property type="component" value="Unassembled WGS sequence"/>
</dbReference>
<proteinExistence type="inferred from homology"/>
<dbReference type="InterPro" id="IPR050090">
    <property type="entry name" value="Tyrosine_recombinase_XerCD"/>
</dbReference>
<feature type="compositionally biased region" description="Basic and acidic residues" evidence="4">
    <location>
        <begin position="1"/>
        <end position="17"/>
    </location>
</feature>
<evidence type="ECO:0000313" key="7">
    <source>
        <dbReference type="Proteomes" id="UP000689967"/>
    </source>
</evidence>